<accession>A0A2R5F1Z9</accession>
<keyword evidence="2" id="KW-1185">Reference proteome</keyword>
<dbReference type="AlphaFoldDB" id="A0A2R5F1Z9"/>
<name>A0A2R5F1Z9_9BACL</name>
<dbReference type="EMBL" id="BDQX01000276">
    <property type="protein sequence ID" value="GBG09774.1"/>
    <property type="molecule type" value="Genomic_DNA"/>
</dbReference>
<comment type="caution">
    <text evidence="1">The sequence shown here is derived from an EMBL/GenBank/DDBJ whole genome shotgun (WGS) entry which is preliminary data.</text>
</comment>
<evidence type="ECO:0000313" key="1">
    <source>
        <dbReference type="EMBL" id="GBG09774.1"/>
    </source>
</evidence>
<gene>
    <name evidence="1" type="ORF">PAT3040_04441</name>
</gene>
<reference evidence="1 2" key="1">
    <citation type="submission" date="2017-08" db="EMBL/GenBank/DDBJ databases">
        <title>Substantial Increase in Enzyme Production by Combined Drug-Resistance Mutations in Paenibacillus agaridevorans.</title>
        <authorList>
            <person name="Tanaka Y."/>
            <person name="Funane K."/>
            <person name="Hosaka T."/>
            <person name="Shiwa Y."/>
            <person name="Fujita N."/>
            <person name="Miyazaki T."/>
            <person name="Yoshikawa H."/>
            <person name="Murakami K."/>
            <person name="Kasahara K."/>
            <person name="Inaoka T."/>
            <person name="Hiraga Y."/>
            <person name="Ochi K."/>
        </authorList>
    </citation>
    <scope>NUCLEOTIDE SEQUENCE [LARGE SCALE GENOMIC DNA]</scope>
    <source>
        <strain evidence="1 2">T-3040</strain>
    </source>
</reference>
<dbReference type="Proteomes" id="UP000245202">
    <property type="component" value="Unassembled WGS sequence"/>
</dbReference>
<organism evidence="1 2">
    <name type="scientific">Paenibacillus agaridevorans</name>
    <dbReference type="NCBI Taxonomy" id="171404"/>
    <lineage>
        <taxon>Bacteria</taxon>
        <taxon>Bacillati</taxon>
        <taxon>Bacillota</taxon>
        <taxon>Bacilli</taxon>
        <taxon>Bacillales</taxon>
        <taxon>Paenibacillaceae</taxon>
        <taxon>Paenibacillus</taxon>
    </lineage>
</organism>
<sequence length="49" mass="5475">MSKYDRQGYGGSHQTKVRAVLGADLAEEQHDRADVLFADKDQGREQVVV</sequence>
<evidence type="ECO:0000313" key="2">
    <source>
        <dbReference type="Proteomes" id="UP000245202"/>
    </source>
</evidence>
<protein>
    <submittedName>
        <fullName evidence="1">Uncharacterized protein</fullName>
    </submittedName>
</protein>
<proteinExistence type="predicted"/>